<evidence type="ECO:0000313" key="2">
    <source>
        <dbReference type="Proteomes" id="UP000236449"/>
    </source>
</evidence>
<evidence type="ECO:0008006" key="3">
    <source>
        <dbReference type="Google" id="ProtNLM"/>
    </source>
</evidence>
<comment type="caution">
    <text evidence="1">The sequence shown here is derived from an EMBL/GenBank/DDBJ whole genome shotgun (WGS) entry which is preliminary data.</text>
</comment>
<protein>
    <recommendedName>
        <fullName evidence="3">HEPN AbiU2-like domain-containing protein</fullName>
    </recommendedName>
</protein>
<dbReference type="EMBL" id="POSK01000038">
    <property type="protein sequence ID" value="PNI00292.1"/>
    <property type="molecule type" value="Genomic_DNA"/>
</dbReference>
<proteinExistence type="predicted"/>
<evidence type="ECO:0000313" key="1">
    <source>
        <dbReference type="EMBL" id="PNI00292.1"/>
    </source>
</evidence>
<reference evidence="1 2" key="1">
    <citation type="submission" date="2018-01" db="EMBL/GenBank/DDBJ databases">
        <title>Draft genome sequences of six Vibrio diazotrophicus strains isolated from deep-sea sediments of the Baltic Sea.</title>
        <authorList>
            <person name="Castillo D."/>
            <person name="Vandieken V."/>
            <person name="Chiang O."/>
            <person name="Middelboe M."/>
        </authorList>
    </citation>
    <scope>NUCLEOTIDE SEQUENCE [LARGE SCALE GENOMIC DNA]</scope>
    <source>
        <strain evidence="1 2">60.27F</strain>
    </source>
</reference>
<gene>
    <name evidence="1" type="ORF">C1N32_21620</name>
</gene>
<sequence>MVHSNEEIKGRLFLWYFAVEQCCKLLDLYSKEIEVVPGSYSEDEIKLARDSSVEMAIIYFCQIVNNGNSDSERVAINNREFRQRYWRPWVDFAIDNLDVSHFDETVELIKRARDQMLGHADGRAFEVEHVGAITMAKQFRQSWKDIDIEFWKNSMKNLRSSFGDYVRTIS</sequence>
<name>A0A2J8HPU4_VIBDI</name>
<accession>A0A2J8HPU4</accession>
<dbReference type="AlphaFoldDB" id="A0A2J8HPU4"/>
<organism evidence="1 2">
    <name type="scientific">Vibrio diazotrophicus</name>
    <dbReference type="NCBI Taxonomy" id="685"/>
    <lineage>
        <taxon>Bacteria</taxon>
        <taxon>Pseudomonadati</taxon>
        <taxon>Pseudomonadota</taxon>
        <taxon>Gammaproteobacteria</taxon>
        <taxon>Vibrionales</taxon>
        <taxon>Vibrionaceae</taxon>
        <taxon>Vibrio</taxon>
    </lineage>
</organism>
<dbReference type="Proteomes" id="UP000236449">
    <property type="component" value="Unassembled WGS sequence"/>
</dbReference>